<dbReference type="KEGG" id="ngv:CDO52_03650"/>
<keyword evidence="3" id="KW-1185">Reference proteome</keyword>
<name>A0A223S1K5_9ACTN</name>
<evidence type="ECO:0000313" key="3">
    <source>
        <dbReference type="Proteomes" id="UP000215005"/>
    </source>
</evidence>
<gene>
    <name evidence="2" type="ORF">CDO52_03650</name>
</gene>
<keyword evidence="1" id="KW-0732">Signal</keyword>
<feature type="chain" id="PRO_5011304326" description="Chaplin" evidence="1">
    <location>
        <begin position="28"/>
        <end position="72"/>
    </location>
</feature>
<accession>A0A223S1K5</accession>
<evidence type="ECO:0000256" key="1">
    <source>
        <dbReference type="SAM" id="SignalP"/>
    </source>
</evidence>
<dbReference type="Proteomes" id="UP000215005">
    <property type="component" value="Chromosome"/>
</dbReference>
<organism evidence="2 3">
    <name type="scientific">Nocardiopsis gilva YIM 90087</name>
    <dbReference type="NCBI Taxonomy" id="1235441"/>
    <lineage>
        <taxon>Bacteria</taxon>
        <taxon>Bacillati</taxon>
        <taxon>Actinomycetota</taxon>
        <taxon>Actinomycetes</taxon>
        <taxon>Streptosporangiales</taxon>
        <taxon>Nocardiopsidaceae</taxon>
        <taxon>Nocardiopsis</taxon>
    </lineage>
</organism>
<proteinExistence type="predicted"/>
<dbReference type="EMBL" id="CP022753">
    <property type="protein sequence ID" value="ASU81996.1"/>
    <property type="molecule type" value="Genomic_DNA"/>
</dbReference>
<sequence>MKNTMLRSAVLAVAAAGAALVAVPADASPFPHGDIIPVTTNVTTCDTYLPVVSVPLINRSAEGCEGENWDAD</sequence>
<protein>
    <recommendedName>
        <fullName evidence="4">Chaplin</fullName>
    </recommendedName>
</protein>
<dbReference type="AlphaFoldDB" id="A0A223S1K5"/>
<feature type="signal peptide" evidence="1">
    <location>
        <begin position="1"/>
        <end position="27"/>
    </location>
</feature>
<evidence type="ECO:0008006" key="4">
    <source>
        <dbReference type="Google" id="ProtNLM"/>
    </source>
</evidence>
<reference evidence="2 3" key="1">
    <citation type="submission" date="2017-08" db="EMBL/GenBank/DDBJ databases">
        <title>The complete genome sequence of Nocardiopsis gilva YIM 90087.</title>
        <authorList>
            <person name="Yin M."/>
            <person name="Tang S."/>
        </authorList>
    </citation>
    <scope>NUCLEOTIDE SEQUENCE [LARGE SCALE GENOMIC DNA]</scope>
    <source>
        <strain evidence="2 3">YIM 90087</strain>
    </source>
</reference>
<evidence type="ECO:0000313" key="2">
    <source>
        <dbReference type="EMBL" id="ASU81996.1"/>
    </source>
</evidence>